<evidence type="ECO:0000259" key="16">
    <source>
        <dbReference type="Pfam" id="PF02875"/>
    </source>
</evidence>
<keyword evidence="5 14" id="KW-0436">Ligase</keyword>
<dbReference type="Proteomes" id="UP000744438">
    <property type="component" value="Unassembled WGS sequence"/>
</dbReference>
<evidence type="ECO:0000256" key="14">
    <source>
        <dbReference type="HAMAP-Rule" id="MF_00046"/>
    </source>
</evidence>
<dbReference type="GO" id="GO:0051301">
    <property type="term" value="P:cell division"/>
    <property type="evidence" value="ECO:0007669"/>
    <property type="project" value="UniProtKB-KW"/>
</dbReference>
<dbReference type="Gene3D" id="3.40.50.720">
    <property type="entry name" value="NAD(P)-binding Rossmann-like Domain"/>
    <property type="match status" value="1"/>
</dbReference>
<dbReference type="Gene3D" id="3.40.1190.10">
    <property type="entry name" value="Mur-like, catalytic domain"/>
    <property type="match status" value="1"/>
</dbReference>
<evidence type="ECO:0000256" key="13">
    <source>
        <dbReference type="ARBA" id="ARBA00047833"/>
    </source>
</evidence>
<dbReference type="NCBIfam" id="TIGR01082">
    <property type="entry name" value="murC"/>
    <property type="match status" value="1"/>
</dbReference>
<evidence type="ECO:0000313" key="18">
    <source>
        <dbReference type="EMBL" id="MBL6811257.1"/>
    </source>
</evidence>
<comment type="subcellular location">
    <subcellularLocation>
        <location evidence="1 14">Cytoplasm</location>
    </subcellularLocation>
</comment>
<dbReference type="InterPro" id="IPR000713">
    <property type="entry name" value="Mur_ligase_N"/>
</dbReference>
<name>A0A937I1K2_9GAMM</name>
<keyword evidence="8 14" id="KW-0067">ATP-binding</keyword>
<dbReference type="InterPro" id="IPR005758">
    <property type="entry name" value="UDP-N-AcMur_Ala_ligase_MurC"/>
</dbReference>
<dbReference type="Pfam" id="PF08245">
    <property type="entry name" value="Mur_ligase_M"/>
    <property type="match status" value="1"/>
</dbReference>
<dbReference type="EC" id="6.3.2.8" evidence="3 14"/>
<dbReference type="InterPro" id="IPR036565">
    <property type="entry name" value="Mur-like_cat_sf"/>
</dbReference>
<dbReference type="PANTHER" id="PTHR43445">
    <property type="entry name" value="UDP-N-ACETYLMURAMATE--L-ALANINE LIGASE-RELATED"/>
    <property type="match status" value="1"/>
</dbReference>
<dbReference type="SUPFAM" id="SSF53244">
    <property type="entry name" value="MurD-like peptide ligases, peptide-binding domain"/>
    <property type="match status" value="1"/>
</dbReference>
<feature type="domain" description="Mur ligase central" evidence="17">
    <location>
        <begin position="109"/>
        <end position="290"/>
    </location>
</feature>
<reference evidence="18" key="1">
    <citation type="submission" date="2020-10" db="EMBL/GenBank/DDBJ databases">
        <title>Microbiome of the Black Sea water column analyzed by genome centric metagenomics.</title>
        <authorList>
            <person name="Cabello-Yeves P.J."/>
            <person name="Callieri C."/>
            <person name="Picazo A."/>
            <person name="Mehrshad M."/>
            <person name="Haro-Moreno J.M."/>
            <person name="Roda-Garcia J."/>
            <person name="Dzembekova N."/>
            <person name="Slabakova V."/>
            <person name="Slabakova N."/>
            <person name="Moncheva S."/>
            <person name="Rodriguez-Valera F."/>
        </authorList>
    </citation>
    <scope>NUCLEOTIDE SEQUENCE</scope>
    <source>
        <strain evidence="18">BS307-5m-G49</strain>
    </source>
</reference>
<keyword evidence="12 14" id="KW-0961">Cell wall biogenesis/degradation</keyword>
<evidence type="ECO:0000259" key="17">
    <source>
        <dbReference type="Pfam" id="PF08245"/>
    </source>
</evidence>
<keyword evidence="10 14" id="KW-0573">Peptidoglycan synthesis</keyword>
<dbReference type="GO" id="GO:0009252">
    <property type="term" value="P:peptidoglycan biosynthetic process"/>
    <property type="evidence" value="ECO:0007669"/>
    <property type="project" value="UniProtKB-UniRule"/>
</dbReference>
<feature type="domain" description="Mur ligase C-terminal" evidence="16">
    <location>
        <begin position="312"/>
        <end position="445"/>
    </location>
</feature>
<dbReference type="InterPro" id="IPR013221">
    <property type="entry name" value="Mur_ligase_cen"/>
</dbReference>
<keyword evidence="11 14" id="KW-0131">Cell cycle</keyword>
<proteinExistence type="inferred from homology"/>
<dbReference type="GO" id="GO:0008763">
    <property type="term" value="F:UDP-N-acetylmuramate-L-alanine ligase activity"/>
    <property type="evidence" value="ECO:0007669"/>
    <property type="project" value="UniProtKB-UniRule"/>
</dbReference>
<evidence type="ECO:0000256" key="5">
    <source>
        <dbReference type="ARBA" id="ARBA00022598"/>
    </source>
</evidence>
<dbReference type="HAMAP" id="MF_00046">
    <property type="entry name" value="MurC"/>
    <property type="match status" value="1"/>
</dbReference>
<keyword evidence="9 14" id="KW-0133">Cell shape</keyword>
<sequence length="456" mass="51020">MNDIKKIHLIGIGGAGMSGIAEILINLDYEISGSDLVDTPITQRLESLGAEIFYAHDASNVVEKDLVVISSAISHENLEVSEAEKLKIPVIKRAEMLANLMMLKESVAIAGSHGKTTITCILAHIFSSNELDPTYIIGGKVESFASNAKLGKGKHIFTEADESDGSFLLLRPHKAVIANIDNDHLEAYDDSLEKLKQSFKDFCLKIPFQGRIFANGDSPEVVEVIENLPRNVSLFGFSEKNDFQILNFTQDKDGSNFVLFDRENNNKMSFKTNMLGKHNILNAAAAITVALDEGISYEGIKQALEKFIVIERRFQLISEKVFEKDIILIDDYGHHPEELSVSINTVKEVWPNRKLLVVFQPHRYSRTKALFNDFVRLLSSCENLILLEIYPASEKPILNYESDDLIREIHKLNPSAKLVRGIEEAYDAMKDIAEDNFIFLTQGAGNTSLLAKKFKN</sequence>
<dbReference type="InterPro" id="IPR050061">
    <property type="entry name" value="MurCDEF_pg_biosynth"/>
</dbReference>
<dbReference type="EMBL" id="JADHQC010000001">
    <property type="protein sequence ID" value="MBL6811257.1"/>
    <property type="molecule type" value="Genomic_DNA"/>
</dbReference>
<dbReference type="GO" id="GO:0005737">
    <property type="term" value="C:cytoplasm"/>
    <property type="evidence" value="ECO:0007669"/>
    <property type="project" value="UniProtKB-SubCell"/>
</dbReference>
<dbReference type="AlphaFoldDB" id="A0A937I1K2"/>
<comment type="similarity">
    <text evidence="14">Belongs to the MurCDEF family.</text>
</comment>
<dbReference type="GO" id="GO:0008360">
    <property type="term" value="P:regulation of cell shape"/>
    <property type="evidence" value="ECO:0007669"/>
    <property type="project" value="UniProtKB-KW"/>
</dbReference>
<comment type="catalytic activity">
    <reaction evidence="13 14">
        <text>UDP-N-acetyl-alpha-D-muramate + L-alanine + ATP = UDP-N-acetyl-alpha-D-muramoyl-L-alanine + ADP + phosphate + H(+)</text>
        <dbReference type="Rhea" id="RHEA:23372"/>
        <dbReference type="ChEBI" id="CHEBI:15378"/>
        <dbReference type="ChEBI" id="CHEBI:30616"/>
        <dbReference type="ChEBI" id="CHEBI:43474"/>
        <dbReference type="ChEBI" id="CHEBI:57972"/>
        <dbReference type="ChEBI" id="CHEBI:70757"/>
        <dbReference type="ChEBI" id="CHEBI:83898"/>
        <dbReference type="ChEBI" id="CHEBI:456216"/>
        <dbReference type="EC" id="6.3.2.8"/>
    </reaction>
</comment>
<dbReference type="Pfam" id="PF02875">
    <property type="entry name" value="Mur_ligase_C"/>
    <property type="match status" value="1"/>
</dbReference>
<evidence type="ECO:0000256" key="1">
    <source>
        <dbReference type="ARBA" id="ARBA00004496"/>
    </source>
</evidence>
<dbReference type="Gene3D" id="3.90.190.20">
    <property type="entry name" value="Mur ligase, C-terminal domain"/>
    <property type="match status" value="1"/>
</dbReference>
<organism evidence="18 19">
    <name type="scientific">SAR86 cluster bacterium</name>
    <dbReference type="NCBI Taxonomy" id="2030880"/>
    <lineage>
        <taxon>Bacteria</taxon>
        <taxon>Pseudomonadati</taxon>
        <taxon>Pseudomonadota</taxon>
        <taxon>Gammaproteobacteria</taxon>
        <taxon>SAR86 cluster</taxon>
    </lineage>
</organism>
<evidence type="ECO:0000313" key="19">
    <source>
        <dbReference type="Proteomes" id="UP000744438"/>
    </source>
</evidence>
<evidence type="ECO:0000256" key="3">
    <source>
        <dbReference type="ARBA" id="ARBA00012211"/>
    </source>
</evidence>
<gene>
    <name evidence="14" type="primary">murC</name>
    <name evidence="18" type="ORF">ISQ63_00045</name>
</gene>
<protein>
    <recommendedName>
        <fullName evidence="3 14">UDP-N-acetylmuramate--L-alanine ligase</fullName>
        <ecNumber evidence="3 14">6.3.2.8</ecNumber>
    </recommendedName>
    <alternativeName>
        <fullName evidence="14">UDP-N-acetylmuramoyl-L-alanine synthetase</fullName>
    </alternativeName>
</protein>
<dbReference type="GO" id="GO:0005524">
    <property type="term" value="F:ATP binding"/>
    <property type="evidence" value="ECO:0007669"/>
    <property type="project" value="UniProtKB-UniRule"/>
</dbReference>
<evidence type="ECO:0000256" key="8">
    <source>
        <dbReference type="ARBA" id="ARBA00022840"/>
    </source>
</evidence>
<keyword evidence="4 14" id="KW-0963">Cytoplasm</keyword>
<feature type="binding site" evidence="14">
    <location>
        <begin position="111"/>
        <end position="117"/>
    </location>
    <ligand>
        <name>ATP</name>
        <dbReference type="ChEBI" id="CHEBI:30616"/>
    </ligand>
</feature>
<dbReference type="InterPro" id="IPR036615">
    <property type="entry name" value="Mur_ligase_C_dom_sf"/>
</dbReference>
<evidence type="ECO:0000256" key="2">
    <source>
        <dbReference type="ARBA" id="ARBA00004752"/>
    </source>
</evidence>
<dbReference type="PANTHER" id="PTHR43445:SF3">
    <property type="entry name" value="UDP-N-ACETYLMURAMATE--L-ALANINE LIGASE"/>
    <property type="match status" value="1"/>
</dbReference>
<keyword evidence="6 14" id="KW-0132">Cell division</keyword>
<dbReference type="InterPro" id="IPR004101">
    <property type="entry name" value="Mur_ligase_C"/>
</dbReference>
<feature type="domain" description="Mur ligase N-terminal catalytic" evidence="15">
    <location>
        <begin position="6"/>
        <end position="102"/>
    </location>
</feature>
<dbReference type="GO" id="GO:0071555">
    <property type="term" value="P:cell wall organization"/>
    <property type="evidence" value="ECO:0007669"/>
    <property type="project" value="UniProtKB-KW"/>
</dbReference>
<accession>A0A937I1K2</accession>
<evidence type="ECO:0000256" key="11">
    <source>
        <dbReference type="ARBA" id="ARBA00023306"/>
    </source>
</evidence>
<evidence type="ECO:0000256" key="4">
    <source>
        <dbReference type="ARBA" id="ARBA00022490"/>
    </source>
</evidence>
<keyword evidence="7 14" id="KW-0547">Nucleotide-binding</keyword>
<comment type="function">
    <text evidence="14">Cell wall formation.</text>
</comment>
<evidence type="ECO:0000256" key="7">
    <source>
        <dbReference type="ARBA" id="ARBA00022741"/>
    </source>
</evidence>
<dbReference type="Pfam" id="PF01225">
    <property type="entry name" value="Mur_ligase"/>
    <property type="match status" value="1"/>
</dbReference>
<evidence type="ECO:0000256" key="10">
    <source>
        <dbReference type="ARBA" id="ARBA00022984"/>
    </source>
</evidence>
<dbReference type="SUPFAM" id="SSF51984">
    <property type="entry name" value="MurCD N-terminal domain"/>
    <property type="match status" value="1"/>
</dbReference>
<comment type="pathway">
    <text evidence="2 14">Cell wall biogenesis; peptidoglycan biosynthesis.</text>
</comment>
<comment type="caution">
    <text evidence="18">The sequence shown here is derived from an EMBL/GenBank/DDBJ whole genome shotgun (WGS) entry which is preliminary data.</text>
</comment>
<evidence type="ECO:0000256" key="6">
    <source>
        <dbReference type="ARBA" id="ARBA00022618"/>
    </source>
</evidence>
<evidence type="ECO:0000259" key="15">
    <source>
        <dbReference type="Pfam" id="PF01225"/>
    </source>
</evidence>
<evidence type="ECO:0000256" key="9">
    <source>
        <dbReference type="ARBA" id="ARBA00022960"/>
    </source>
</evidence>
<dbReference type="SUPFAM" id="SSF53623">
    <property type="entry name" value="MurD-like peptide ligases, catalytic domain"/>
    <property type="match status" value="1"/>
</dbReference>
<evidence type="ECO:0000256" key="12">
    <source>
        <dbReference type="ARBA" id="ARBA00023316"/>
    </source>
</evidence>